<evidence type="ECO:0000313" key="3">
    <source>
        <dbReference type="Proteomes" id="UP000067625"/>
    </source>
</evidence>
<gene>
    <name evidence="2" type="ORF">AM592_11390</name>
</gene>
<feature type="transmembrane region" description="Helical" evidence="1">
    <location>
        <begin position="130"/>
        <end position="159"/>
    </location>
</feature>
<dbReference type="InterPro" id="IPR008792">
    <property type="entry name" value="PQQD"/>
</dbReference>
<organism evidence="2 3">
    <name type="scientific">Bacillus gobiensis</name>
    <dbReference type="NCBI Taxonomy" id="1441095"/>
    <lineage>
        <taxon>Bacteria</taxon>
        <taxon>Bacillati</taxon>
        <taxon>Bacillota</taxon>
        <taxon>Bacilli</taxon>
        <taxon>Bacillales</taxon>
        <taxon>Bacillaceae</taxon>
        <taxon>Bacillus</taxon>
    </lineage>
</organism>
<evidence type="ECO:0000256" key="1">
    <source>
        <dbReference type="SAM" id="Phobius"/>
    </source>
</evidence>
<keyword evidence="1" id="KW-0812">Transmembrane</keyword>
<accession>A0A0M4FHD5</accession>
<dbReference type="Pfam" id="PF05402">
    <property type="entry name" value="PqqD"/>
    <property type="match status" value="1"/>
</dbReference>
<reference evidence="3" key="1">
    <citation type="submission" date="2015-08" db="EMBL/GenBank/DDBJ databases">
        <title>Genome sequencing project for genomic taxonomy and phylogenomics of Bacillus-like bacteria.</title>
        <authorList>
            <person name="Liu B."/>
            <person name="Wang J."/>
            <person name="Zhu Y."/>
            <person name="Liu G."/>
            <person name="Chen Q."/>
            <person name="Chen Z."/>
            <person name="Lan J."/>
            <person name="Che J."/>
            <person name="Ge C."/>
            <person name="Shi H."/>
            <person name="Pan Z."/>
            <person name="Liu X."/>
        </authorList>
    </citation>
    <scope>NUCLEOTIDE SEQUENCE [LARGE SCALE GENOMIC DNA]</scope>
    <source>
        <strain evidence="3">FJAT-4402</strain>
    </source>
</reference>
<protein>
    <submittedName>
        <fullName evidence="2">Metallopeptidase</fullName>
    </submittedName>
</protein>
<dbReference type="OrthoDB" id="2805382at2"/>
<evidence type="ECO:0000313" key="2">
    <source>
        <dbReference type="EMBL" id="ALC82124.1"/>
    </source>
</evidence>
<proteinExistence type="predicted"/>
<dbReference type="STRING" id="1441095.AM592_11390"/>
<dbReference type="RefSeq" id="WP_053603904.1">
    <property type="nucleotide sequence ID" value="NZ_CP012600.1"/>
</dbReference>
<dbReference type="Proteomes" id="UP000067625">
    <property type="component" value="Chromosome"/>
</dbReference>
<keyword evidence="3" id="KW-1185">Reference proteome</keyword>
<dbReference type="InterPro" id="IPR041881">
    <property type="entry name" value="PqqD_sf"/>
</dbReference>
<feature type="transmembrane region" description="Helical" evidence="1">
    <location>
        <begin position="228"/>
        <end position="254"/>
    </location>
</feature>
<dbReference type="PATRIC" id="fig|1441095.3.peg.2478"/>
<reference evidence="2 3" key="2">
    <citation type="journal article" date="2016" name="Int. J. Syst. Evol. Microbiol.">
        <title>Bacillus gobiensis sp. nov., isolated from a soil sample.</title>
        <authorList>
            <person name="Liu B."/>
            <person name="Liu G.H."/>
            <person name="Cetin S."/>
            <person name="Schumann P."/>
            <person name="Pan Z.Z."/>
            <person name="Chen Q.Q."/>
        </authorList>
    </citation>
    <scope>NUCLEOTIDE SEQUENCE [LARGE SCALE GENOMIC DNA]</scope>
    <source>
        <strain evidence="2 3">FJAT-4402</strain>
    </source>
</reference>
<feature type="transmembrane region" description="Helical" evidence="1">
    <location>
        <begin position="260"/>
        <end position="282"/>
    </location>
</feature>
<sequence length="300" mass="34514">MIQPLKEVLKIERIPSLPVHVTLKKKHLTDDQLGAEFPINESAYHMLKEMDGKKTEGEITESIAKIFNVKEKVISNDFNKLLLELNSHYLVALRYQSPSLLVTFLLQFFKQYHFKYKERYMSNGESFWSIFFTCLFIVTKKIIFIWFLFMIVATVAFLIIPDQSIVNIAVYFTVIYIALITGTALHETAHGYCHRKFAGNHGPRGFFASDMMSVKFVRPVIKPYKLKMLWITALGPLVPGLLGASGITITFLYLRENPVSSGFFIFSIVYFIHLLYLLPFMGDGKSIIKQLMLERMGGQK</sequence>
<keyword evidence="1" id="KW-1133">Transmembrane helix</keyword>
<name>A0A0M4FHD5_9BACI</name>
<dbReference type="Gene3D" id="1.10.10.1150">
    <property type="entry name" value="Coenzyme PQQ synthesis protein D (PqqD)"/>
    <property type="match status" value="1"/>
</dbReference>
<dbReference type="EMBL" id="CP012600">
    <property type="protein sequence ID" value="ALC82124.1"/>
    <property type="molecule type" value="Genomic_DNA"/>
</dbReference>
<dbReference type="AlphaFoldDB" id="A0A0M4FHD5"/>
<keyword evidence="1" id="KW-0472">Membrane</keyword>
<feature type="transmembrane region" description="Helical" evidence="1">
    <location>
        <begin position="165"/>
        <end position="185"/>
    </location>
</feature>